<sequence length="108" mass="12683">MTKKQTPLTLEVFKEVLMPQIKTLTLETFEEALMPQIKTLISESHDDLEEKIKHLPTREQYYAREDKTMGELKKIREEVALTGHHYEKTNKRVDIIDKHLGIDTSTVF</sequence>
<protein>
    <submittedName>
        <fullName evidence="1">Uncharacterized protein</fullName>
    </submittedName>
</protein>
<comment type="caution">
    <text evidence="1">The sequence shown here is derived from an EMBL/GenBank/DDBJ whole genome shotgun (WGS) entry which is preliminary data.</text>
</comment>
<dbReference type="EMBL" id="LBZO01000021">
    <property type="protein sequence ID" value="KKR73450.1"/>
    <property type="molecule type" value="Genomic_DNA"/>
</dbReference>
<evidence type="ECO:0000313" key="1">
    <source>
        <dbReference type="EMBL" id="KKR73450.1"/>
    </source>
</evidence>
<proteinExistence type="predicted"/>
<dbReference type="AlphaFoldDB" id="A0A0G0VNI4"/>
<organism evidence="1 2">
    <name type="scientific">Candidatus Woesebacteria bacterium GW2011_GWA2_40_7</name>
    <dbReference type="NCBI Taxonomy" id="1618562"/>
    <lineage>
        <taxon>Bacteria</taxon>
        <taxon>Candidatus Woeseibacteriota</taxon>
    </lineage>
</organism>
<accession>A0A0G0VNI4</accession>
<name>A0A0G0VNI4_9BACT</name>
<evidence type="ECO:0000313" key="2">
    <source>
        <dbReference type="Proteomes" id="UP000034013"/>
    </source>
</evidence>
<dbReference type="Proteomes" id="UP000034013">
    <property type="component" value="Unassembled WGS sequence"/>
</dbReference>
<gene>
    <name evidence="1" type="ORF">UU16_C0021G0010</name>
</gene>
<reference evidence="1 2" key="1">
    <citation type="journal article" date="2015" name="Nature">
        <title>rRNA introns, odd ribosomes, and small enigmatic genomes across a large radiation of phyla.</title>
        <authorList>
            <person name="Brown C.T."/>
            <person name="Hug L.A."/>
            <person name="Thomas B.C."/>
            <person name="Sharon I."/>
            <person name="Castelle C.J."/>
            <person name="Singh A."/>
            <person name="Wilkins M.J."/>
            <person name="Williams K.H."/>
            <person name="Banfield J.F."/>
        </authorList>
    </citation>
    <scope>NUCLEOTIDE SEQUENCE [LARGE SCALE GENOMIC DNA]</scope>
</reference>